<evidence type="ECO:0000313" key="2">
    <source>
        <dbReference type="EMBL" id="NYS24316.1"/>
    </source>
</evidence>
<reference evidence="2 3" key="1">
    <citation type="journal article" date="2000" name="Arch. Microbiol.">
        <title>Rhodobaca bogoriensis gen. nov. and sp. nov., an alkaliphilic purple nonsulfur bacterium from African Rift Valley soda lakes.</title>
        <authorList>
            <person name="Milford A.D."/>
            <person name="Achenbach L.A."/>
            <person name="Jung D.O."/>
            <person name="Madigan M.T."/>
        </authorList>
    </citation>
    <scope>NUCLEOTIDE SEQUENCE [LARGE SCALE GENOMIC DNA]</scope>
    <source>
        <strain evidence="2 3">2376</strain>
    </source>
</reference>
<evidence type="ECO:0000313" key="3">
    <source>
        <dbReference type="Proteomes" id="UP000529417"/>
    </source>
</evidence>
<dbReference type="AlphaFoldDB" id="A0A7Z0HXV2"/>
<dbReference type="Pfam" id="PF01381">
    <property type="entry name" value="HTH_3"/>
    <property type="match status" value="1"/>
</dbReference>
<keyword evidence="3" id="KW-1185">Reference proteome</keyword>
<dbReference type="GO" id="GO:0003677">
    <property type="term" value="F:DNA binding"/>
    <property type="evidence" value="ECO:0007669"/>
    <property type="project" value="InterPro"/>
</dbReference>
<organism evidence="2 3">
    <name type="scientific">Rhabdonatronobacter sediminivivens</name>
    <dbReference type="NCBI Taxonomy" id="2743469"/>
    <lineage>
        <taxon>Bacteria</taxon>
        <taxon>Pseudomonadati</taxon>
        <taxon>Pseudomonadota</taxon>
        <taxon>Alphaproteobacteria</taxon>
        <taxon>Rhodobacterales</taxon>
        <taxon>Paracoccaceae</taxon>
        <taxon>Rhabdonatronobacter</taxon>
    </lineage>
</organism>
<feature type="domain" description="HTH cro/C1-type" evidence="1">
    <location>
        <begin position="14"/>
        <end position="70"/>
    </location>
</feature>
<dbReference type="InterPro" id="IPR010982">
    <property type="entry name" value="Lambda_DNA-bd_dom_sf"/>
</dbReference>
<dbReference type="SUPFAM" id="SSF47413">
    <property type="entry name" value="lambda repressor-like DNA-binding domains"/>
    <property type="match status" value="1"/>
</dbReference>
<dbReference type="CDD" id="cd00093">
    <property type="entry name" value="HTH_XRE"/>
    <property type="match status" value="1"/>
</dbReference>
<dbReference type="Gene3D" id="1.10.260.40">
    <property type="entry name" value="lambda repressor-like DNA-binding domains"/>
    <property type="match status" value="1"/>
</dbReference>
<sequence>MGKREASAIFRARLAQLQAQSRLTQSAFAETIGIDRSALSQLMTGAAPRLPRAETLLALAGRFHVSTDWLLGLSEDTGIATQTLDAVETEAALDEEHRTAMERWHLDASGQKIRYVPAQLPDLMRTPAVISFQAQSSEQERRRLQAQTARRLNFSRAPEADIEMCMPLQTFEVFAAGAGVWRGLSAQARAEQLDYIATTVRELYPAFRMYLFDGRKRFAPPMTLFGYSRAAVYAGEVYLLVRSKRLIRELAQGFDGHIRAAEIHAHEAADHVHSLRVTPD</sequence>
<proteinExistence type="predicted"/>
<name>A0A7Z0HXV2_9RHOB</name>
<gene>
    <name evidence="2" type="ORF">HUK65_04860</name>
</gene>
<dbReference type="Proteomes" id="UP000529417">
    <property type="component" value="Unassembled WGS sequence"/>
</dbReference>
<dbReference type="RefSeq" id="WP_179905019.1">
    <property type="nucleotide sequence ID" value="NZ_JACBXS010000007.1"/>
</dbReference>
<evidence type="ECO:0000259" key="1">
    <source>
        <dbReference type="PROSITE" id="PS50943"/>
    </source>
</evidence>
<dbReference type="InterPro" id="IPR001387">
    <property type="entry name" value="Cro/C1-type_HTH"/>
</dbReference>
<dbReference type="PROSITE" id="PS50943">
    <property type="entry name" value="HTH_CROC1"/>
    <property type="match status" value="1"/>
</dbReference>
<comment type="caution">
    <text evidence="2">The sequence shown here is derived from an EMBL/GenBank/DDBJ whole genome shotgun (WGS) entry which is preliminary data.</text>
</comment>
<accession>A0A7Z0HXV2</accession>
<dbReference type="SMART" id="SM00530">
    <property type="entry name" value="HTH_XRE"/>
    <property type="match status" value="1"/>
</dbReference>
<protein>
    <submittedName>
        <fullName evidence="2">Helix-turn-helix transcriptional regulator</fullName>
    </submittedName>
</protein>
<dbReference type="EMBL" id="JACBXS010000007">
    <property type="protein sequence ID" value="NYS24316.1"/>
    <property type="molecule type" value="Genomic_DNA"/>
</dbReference>